<reference evidence="1 2" key="1">
    <citation type="journal article" date="2014" name="Genome Announc.">
        <title>Draft Genome Sequences of Marine Flavobacterium Nonlabens Strains NR17, NR24, NR27, NR32, NR33, and Ara13.</title>
        <authorList>
            <person name="Nakanishi M."/>
            <person name="Meirelles P."/>
            <person name="Suzuki R."/>
            <person name="Takatani N."/>
            <person name="Mino S."/>
            <person name="Suda W."/>
            <person name="Oshima K."/>
            <person name="Hattori M."/>
            <person name="Ohkuma M."/>
            <person name="Hosokawa M."/>
            <person name="Miyashita K."/>
            <person name="Thompson F.L."/>
            <person name="Niwa A."/>
            <person name="Sawabe T."/>
            <person name="Sawabe T."/>
        </authorList>
    </citation>
    <scope>NUCLEOTIDE SEQUENCE [LARGE SCALE GENOMIC DNA]</scope>
    <source>
        <strain evidence="2">JCM19314</strain>
    </source>
</reference>
<proteinExistence type="predicted"/>
<evidence type="ECO:0000313" key="1">
    <source>
        <dbReference type="EMBL" id="GAK99933.1"/>
    </source>
</evidence>
<accession>A0A090QDU0</accession>
<sequence>MRSCKCTSKYDKKYKKLVHDLKLAKVLPKTLNFRHNYDLSNIKRFNNAFAKA</sequence>
<evidence type="ECO:0000313" key="2">
    <source>
        <dbReference type="Proteomes" id="UP000029226"/>
    </source>
</evidence>
<dbReference type="EMBL" id="BBMM01000003">
    <property type="protein sequence ID" value="GAK99933.1"/>
    <property type="molecule type" value="Genomic_DNA"/>
</dbReference>
<comment type="caution">
    <text evidence="1">The sequence shown here is derived from an EMBL/GenBank/DDBJ whole genome shotgun (WGS) entry which is preliminary data.</text>
</comment>
<gene>
    <name evidence="1" type="ORF">JCM19314_1118</name>
</gene>
<organism evidence="1 2">
    <name type="scientific">Nonlabens ulvanivorans</name>
    <name type="common">Persicivirga ulvanivorans</name>
    <dbReference type="NCBI Taxonomy" id="906888"/>
    <lineage>
        <taxon>Bacteria</taxon>
        <taxon>Pseudomonadati</taxon>
        <taxon>Bacteroidota</taxon>
        <taxon>Flavobacteriia</taxon>
        <taxon>Flavobacteriales</taxon>
        <taxon>Flavobacteriaceae</taxon>
        <taxon>Nonlabens</taxon>
    </lineage>
</organism>
<dbReference type="AlphaFoldDB" id="A0A090QDU0"/>
<name>A0A090QDU0_NONUL</name>
<dbReference type="Proteomes" id="UP000029226">
    <property type="component" value="Unassembled WGS sequence"/>
</dbReference>
<protein>
    <submittedName>
        <fullName evidence="1">Uncharacterized protein</fullName>
    </submittedName>
</protein>